<dbReference type="SUPFAM" id="SSF54211">
    <property type="entry name" value="Ribosomal protein S5 domain 2-like"/>
    <property type="match status" value="1"/>
</dbReference>
<dbReference type="InterPro" id="IPR023035">
    <property type="entry name" value="Ribosomal_uS9_bac/plastid"/>
</dbReference>
<dbReference type="RefSeq" id="WP_189510647.1">
    <property type="nucleotide sequence ID" value="NZ_BMXG01000001.1"/>
</dbReference>
<keyword evidence="9" id="KW-1185">Reference proteome</keyword>
<reference evidence="8" key="1">
    <citation type="journal article" date="2014" name="Int. J. Syst. Evol. Microbiol.">
        <title>Complete genome sequence of Corynebacterium casei LMG S-19264T (=DSM 44701T), isolated from a smear-ripened cheese.</title>
        <authorList>
            <consortium name="US DOE Joint Genome Institute (JGI-PGF)"/>
            <person name="Walter F."/>
            <person name="Albersmeier A."/>
            <person name="Kalinowski J."/>
            <person name="Ruckert C."/>
        </authorList>
    </citation>
    <scope>NUCLEOTIDE SEQUENCE</scope>
    <source>
        <strain evidence="8">KCTC 12870</strain>
    </source>
</reference>
<reference evidence="8" key="2">
    <citation type="submission" date="2020-09" db="EMBL/GenBank/DDBJ databases">
        <authorList>
            <person name="Sun Q."/>
            <person name="Kim S."/>
        </authorList>
    </citation>
    <scope>NUCLEOTIDE SEQUENCE</scope>
    <source>
        <strain evidence="8">KCTC 12870</strain>
    </source>
</reference>
<dbReference type="InterPro" id="IPR020568">
    <property type="entry name" value="Ribosomal_Su5_D2-typ_SF"/>
</dbReference>
<dbReference type="Gene3D" id="3.30.230.10">
    <property type="match status" value="1"/>
</dbReference>
<protein>
    <recommendedName>
        <fullName evidence="4 5">Small ribosomal subunit protein uS9</fullName>
    </recommendedName>
</protein>
<proteinExistence type="inferred from homology"/>
<keyword evidence="2 5" id="KW-0689">Ribosomal protein</keyword>
<evidence type="ECO:0000313" key="8">
    <source>
        <dbReference type="EMBL" id="GHB90058.1"/>
    </source>
</evidence>
<evidence type="ECO:0000256" key="4">
    <source>
        <dbReference type="ARBA" id="ARBA00035259"/>
    </source>
</evidence>
<dbReference type="PANTHER" id="PTHR21569:SF1">
    <property type="entry name" value="SMALL RIBOSOMAL SUBUNIT PROTEIN US9M"/>
    <property type="match status" value="1"/>
</dbReference>
<dbReference type="AlphaFoldDB" id="A0A8J3GBV8"/>
<dbReference type="InterPro" id="IPR020574">
    <property type="entry name" value="Ribosomal_uS9_CS"/>
</dbReference>
<dbReference type="HAMAP" id="MF_00532_B">
    <property type="entry name" value="Ribosomal_uS9_B"/>
    <property type="match status" value="1"/>
</dbReference>
<dbReference type="GO" id="GO:0003735">
    <property type="term" value="F:structural constituent of ribosome"/>
    <property type="evidence" value="ECO:0007669"/>
    <property type="project" value="InterPro"/>
</dbReference>
<name>A0A8J3GBV8_9BACT</name>
<accession>A0A8J3GBV8</accession>
<dbReference type="GO" id="GO:0005737">
    <property type="term" value="C:cytoplasm"/>
    <property type="evidence" value="ECO:0007669"/>
    <property type="project" value="UniProtKB-ARBA"/>
</dbReference>
<sequence length="133" mass="14802">MTETQTVFTAVGRRKTSSARVRLIQGGTGKFTINGRTFEDYCFSESMQRGVARPLDITESKTDFDVVILVEGGGPTGQTGAMAHGIARALQKFNPELRPVLKKAGLIRRDPRMKERKKSGQPGARKRFQFSKR</sequence>
<dbReference type="Proteomes" id="UP000642829">
    <property type="component" value="Unassembled WGS sequence"/>
</dbReference>
<evidence type="ECO:0000256" key="1">
    <source>
        <dbReference type="ARBA" id="ARBA00005251"/>
    </source>
</evidence>
<dbReference type="GO" id="GO:0003723">
    <property type="term" value="F:RNA binding"/>
    <property type="evidence" value="ECO:0007669"/>
    <property type="project" value="TreeGrafter"/>
</dbReference>
<evidence type="ECO:0000256" key="5">
    <source>
        <dbReference type="HAMAP-Rule" id="MF_00532"/>
    </source>
</evidence>
<organism evidence="8 9">
    <name type="scientific">Cerasicoccus arenae</name>
    <dbReference type="NCBI Taxonomy" id="424488"/>
    <lineage>
        <taxon>Bacteria</taxon>
        <taxon>Pseudomonadati</taxon>
        <taxon>Verrucomicrobiota</taxon>
        <taxon>Opitutia</taxon>
        <taxon>Puniceicoccales</taxon>
        <taxon>Cerasicoccaceae</taxon>
        <taxon>Cerasicoccus</taxon>
    </lineage>
</organism>
<dbReference type="GO" id="GO:0015935">
    <property type="term" value="C:small ribosomal subunit"/>
    <property type="evidence" value="ECO:0007669"/>
    <property type="project" value="TreeGrafter"/>
</dbReference>
<dbReference type="EMBL" id="BMXG01000001">
    <property type="protein sequence ID" value="GHB90058.1"/>
    <property type="molecule type" value="Genomic_DNA"/>
</dbReference>
<evidence type="ECO:0000256" key="2">
    <source>
        <dbReference type="ARBA" id="ARBA00022980"/>
    </source>
</evidence>
<dbReference type="FunFam" id="3.30.230.10:FF:000001">
    <property type="entry name" value="30S ribosomal protein S9"/>
    <property type="match status" value="1"/>
</dbReference>
<dbReference type="GO" id="GO:0006412">
    <property type="term" value="P:translation"/>
    <property type="evidence" value="ECO:0007669"/>
    <property type="project" value="UniProtKB-UniRule"/>
</dbReference>
<evidence type="ECO:0000256" key="3">
    <source>
        <dbReference type="ARBA" id="ARBA00023274"/>
    </source>
</evidence>
<keyword evidence="3 5" id="KW-0687">Ribonucleoprotein</keyword>
<dbReference type="NCBIfam" id="NF001099">
    <property type="entry name" value="PRK00132.1"/>
    <property type="match status" value="1"/>
</dbReference>
<evidence type="ECO:0000256" key="6">
    <source>
        <dbReference type="RuleBase" id="RU003815"/>
    </source>
</evidence>
<dbReference type="Pfam" id="PF00380">
    <property type="entry name" value="Ribosomal_S9"/>
    <property type="match status" value="1"/>
</dbReference>
<feature type="compositionally biased region" description="Basic residues" evidence="7">
    <location>
        <begin position="114"/>
        <end position="133"/>
    </location>
</feature>
<dbReference type="InterPro" id="IPR000754">
    <property type="entry name" value="Ribosomal_uS9"/>
</dbReference>
<evidence type="ECO:0000256" key="7">
    <source>
        <dbReference type="SAM" id="MobiDB-lite"/>
    </source>
</evidence>
<dbReference type="PANTHER" id="PTHR21569">
    <property type="entry name" value="RIBOSOMAL PROTEIN S9"/>
    <property type="match status" value="1"/>
</dbReference>
<comment type="similarity">
    <text evidence="1 5 6">Belongs to the universal ribosomal protein uS9 family.</text>
</comment>
<dbReference type="PROSITE" id="PS00360">
    <property type="entry name" value="RIBOSOMAL_S9"/>
    <property type="match status" value="1"/>
</dbReference>
<dbReference type="InterPro" id="IPR014721">
    <property type="entry name" value="Ribsml_uS5_D2-typ_fold_subgr"/>
</dbReference>
<evidence type="ECO:0000313" key="9">
    <source>
        <dbReference type="Proteomes" id="UP000642829"/>
    </source>
</evidence>
<comment type="caution">
    <text evidence="8">The sequence shown here is derived from an EMBL/GenBank/DDBJ whole genome shotgun (WGS) entry which is preliminary data.</text>
</comment>
<feature type="region of interest" description="Disordered" evidence="7">
    <location>
        <begin position="107"/>
        <end position="133"/>
    </location>
</feature>
<gene>
    <name evidence="5 8" type="primary">rpsI</name>
    <name evidence="8" type="ORF">GCM10007047_00830</name>
</gene>